<dbReference type="SMART" id="SM00028">
    <property type="entry name" value="TPR"/>
    <property type="match status" value="3"/>
</dbReference>
<evidence type="ECO:0000313" key="8">
    <source>
        <dbReference type="EMBL" id="KAF7405182.1"/>
    </source>
</evidence>
<reference evidence="8" key="1">
    <citation type="journal article" date="2020" name="G3 (Bethesda)">
        <title>High-Quality Assemblies for Three Invasive Social Wasps from the &lt;i&gt;Vespula&lt;/i&gt; Genus.</title>
        <authorList>
            <person name="Harrop T.W.R."/>
            <person name="Guhlin J."/>
            <person name="McLaughlin G.M."/>
            <person name="Permina E."/>
            <person name="Stockwell P."/>
            <person name="Gilligan J."/>
            <person name="Le Lec M.F."/>
            <person name="Gruber M.A.M."/>
            <person name="Quinn O."/>
            <person name="Lovegrove M."/>
            <person name="Duncan E.J."/>
            <person name="Remnant E.J."/>
            <person name="Van Eeckhoven J."/>
            <person name="Graham B."/>
            <person name="Knapp R.A."/>
            <person name="Langford K.W."/>
            <person name="Kronenberg Z."/>
            <person name="Press M.O."/>
            <person name="Eacker S.M."/>
            <person name="Wilson-Rankin E.E."/>
            <person name="Purcell J."/>
            <person name="Lester P.J."/>
            <person name="Dearden P.K."/>
        </authorList>
    </citation>
    <scope>NUCLEOTIDE SEQUENCE</scope>
    <source>
        <strain evidence="8">Marl-1</strain>
    </source>
</reference>
<dbReference type="Pfam" id="PF13181">
    <property type="entry name" value="TPR_8"/>
    <property type="match status" value="1"/>
</dbReference>
<evidence type="ECO:0000256" key="1">
    <source>
        <dbReference type="ARBA" id="ARBA00004496"/>
    </source>
</evidence>
<organism evidence="8 9">
    <name type="scientific">Vespula vulgaris</name>
    <name type="common">Yellow jacket</name>
    <name type="synonym">Wasp</name>
    <dbReference type="NCBI Taxonomy" id="7454"/>
    <lineage>
        <taxon>Eukaryota</taxon>
        <taxon>Metazoa</taxon>
        <taxon>Ecdysozoa</taxon>
        <taxon>Arthropoda</taxon>
        <taxon>Hexapoda</taxon>
        <taxon>Insecta</taxon>
        <taxon>Pterygota</taxon>
        <taxon>Neoptera</taxon>
        <taxon>Endopterygota</taxon>
        <taxon>Hymenoptera</taxon>
        <taxon>Apocrita</taxon>
        <taxon>Aculeata</taxon>
        <taxon>Vespoidea</taxon>
        <taxon>Vespidae</taxon>
        <taxon>Vespinae</taxon>
        <taxon>Vespula</taxon>
    </lineage>
</organism>
<proteinExistence type="predicted"/>
<dbReference type="AlphaFoldDB" id="A0A834NDE7"/>
<dbReference type="Pfam" id="PF13877">
    <property type="entry name" value="RPAP3_C"/>
    <property type="match status" value="1"/>
</dbReference>
<dbReference type="EMBL" id="JACSEA010000003">
    <property type="protein sequence ID" value="KAF7405182.1"/>
    <property type="molecule type" value="Genomic_DNA"/>
</dbReference>
<dbReference type="GO" id="GO:0005829">
    <property type="term" value="C:cytosol"/>
    <property type="evidence" value="ECO:0007669"/>
    <property type="project" value="TreeGrafter"/>
</dbReference>
<keyword evidence="4 5" id="KW-0802">TPR repeat</keyword>
<dbReference type="GO" id="GO:0006626">
    <property type="term" value="P:protein targeting to mitochondrion"/>
    <property type="evidence" value="ECO:0007669"/>
    <property type="project" value="TreeGrafter"/>
</dbReference>
<feature type="coiled-coil region" evidence="6">
    <location>
        <begin position="232"/>
        <end position="261"/>
    </location>
</feature>
<dbReference type="Proteomes" id="UP000614350">
    <property type="component" value="Unassembled WGS sequence"/>
</dbReference>
<dbReference type="InterPro" id="IPR019734">
    <property type="entry name" value="TPR_rpt"/>
</dbReference>
<evidence type="ECO:0000256" key="3">
    <source>
        <dbReference type="ARBA" id="ARBA00022737"/>
    </source>
</evidence>
<evidence type="ECO:0000256" key="5">
    <source>
        <dbReference type="PROSITE-ProRule" id="PRU00339"/>
    </source>
</evidence>
<dbReference type="InterPro" id="IPR025986">
    <property type="entry name" value="RPAP3-like_C"/>
</dbReference>
<gene>
    <name evidence="8" type="ORF">HZH66_004088</name>
</gene>
<dbReference type="PROSITE" id="PS50005">
    <property type="entry name" value="TPR"/>
    <property type="match status" value="1"/>
</dbReference>
<dbReference type="InterPro" id="IPR051982">
    <property type="entry name" value="CiliaryAsmbly_MitoImport"/>
</dbReference>
<comment type="caution">
    <text evidence="8">The sequence shown here is derived from an EMBL/GenBank/DDBJ whole genome shotgun (WGS) entry which is preliminary data.</text>
</comment>
<dbReference type="Gene3D" id="1.25.40.10">
    <property type="entry name" value="Tetratricopeptide repeat domain"/>
    <property type="match status" value="1"/>
</dbReference>
<dbReference type="GO" id="GO:0031072">
    <property type="term" value="F:heat shock protein binding"/>
    <property type="evidence" value="ECO:0007669"/>
    <property type="project" value="TreeGrafter"/>
</dbReference>
<dbReference type="PANTHER" id="PTHR45984:SF1">
    <property type="entry name" value="SPAG1 AXONEMAL DYNEIN ASSEMBLY FACTOR"/>
    <property type="match status" value="1"/>
</dbReference>
<keyword evidence="2" id="KW-0963">Cytoplasm</keyword>
<evidence type="ECO:0000256" key="2">
    <source>
        <dbReference type="ARBA" id="ARBA00022490"/>
    </source>
</evidence>
<evidence type="ECO:0000259" key="7">
    <source>
        <dbReference type="Pfam" id="PF13877"/>
    </source>
</evidence>
<dbReference type="SUPFAM" id="SSF48452">
    <property type="entry name" value="TPR-like"/>
    <property type="match status" value="1"/>
</dbReference>
<keyword evidence="6" id="KW-0175">Coiled coil</keyword>
<dbReference type="PANTHER" id="PTHR45984">
    <property type="entry name" value="RNA (RNA) POLYMERASE II ASSOCIATED PROTEIN HOMOLOG"/>
    <property type="match status" value="1"/>
</dbReference>
<protein>
    <recommendedName>
        <fullName evidence="7">RNA-polymerase II-associated protein 3-like C-terminal domain-containing protein</fullName>
    </recommendedName>
</protein>
<keyword evidence="9" id="KW-1185">Reference proteome</keyword>
<sequence>MILRVNVQARPYEPYRCVFPLRCCVSWLFHEKNLSSRRFIIRIERRPFNMVTEEADLITVQKPEKKSLLEKYEIPLDNLSYEYITGCTNGKTLERIVIILRSGEEGIYPDLTRHAEERLAIIKPNSIVLRKTVPVLTRKMLLPDECKELDNDINDWTREMHSREKDLNDGKATLIDDPLLIPEIRHAEEISTMKKDTREKRETDRKSKRIASCDYAAWDKYDVDTEINRIDLQEERKQIEAKEIQRRQKDMEKKRKENSKEIILNKSSFTGTEIDVIAEQERKKGNEAFRIGDYTDALRFYDSSIAINSCPIAYNNRAMTLIKLQRYEDALNDCNIVLSEDDHNIKALLRRALCFENLKKKQKALTDYETVLKLEPTNKTAIAGINKLRKPCESKRVRMKIEEETSSNEIAKIIGGEGDTEKINILKKCLSKSSNKKIENIIENNICVCERGPGPSHSNKPLPHIKENYCLRNESKQILSNCNEINLGLANINLSSSNNTVSNELTSILIGQESKSIKHNKQKSIFSCKTRNTSGVVIEEIPNDQSYTKEHKSVVKKDNEEIKNNHNTANKNKSNLLEKNIEVEKKCNDDQSCRKKNEIFMNLENISSPYEFLRAWQSLKDDNDLEVHARLLRALKFENLDTVIGNKLDGNMFSLILRCLEQHFRKSEDCELLVRYLKSISQLSRFSIVKMFMDNNDKKVLSNIFQFLEDQGCKEVSVLREVYV</sequence>
<feature type="repeat" description="TPR" evidence="5">
    <location>
        <begin position="345"/>
        <end position="378"/>
    </location>
</feature>
<feature type="domain" description="RNA-polymerase II-associated protein 3-like C-terminal" evidence="7">
    <location>
        <begin position="607"/>
        <end position="698"/>
    </location>
</feature>
<name>A0A834NDE7_VESVU</name>
<evidence type="ECO:0000256" key="4">
    <source>
        <dbReference type="ARBA" id="ARBA00022803"/>
    </source>
</evidence>
<evidence type="ECO:0000313" key="9">
    <source>
        <dbReference type="Proteomes" id="UP000614350"/>
    </source>
</evidence>
<dbReference type="InterPro" id="IPR011990">
    <property type="entry name" value="TPR-like_helical_dom_sf"/>
</dbReference>
<evidence type="ECO:0000256" key="6">
    <source>
        <dbReference type="SAM" id="Coils"/>
    </source>
</evidence>
<accession>A0A834NDE7</accession>
<comment type="subcellular location">
    <subcellularLocation>
        <location evidence="1">Cytoplasm</location>
    </subcellularLocation>
</comment>
<dbReference type="GO" id="GO:0005739">
    <property type="term" value="C:mitochondrion"/>
    <property type="evidence" value="ECO:0007669"/>
    <property type="project" value="TreeGrafter"/>
</dbReference>
<keyword evidence="3" id="KW-0677">Repeat</keyword>